<comment type="caution">
    <text evidence="1">The sequence shown here is derived from an EMBL/GenBank/DDBJ whole genome shotgun (WGS) entry which is preliminary data.</text>
</comment>
<name>A0A1B6NPR9_9ZZZZ</name>
<gene>
    <name evidence="1" type="ORF">MGSAQ_003097</name>
</gene>
<dbReference type="AlphaFoldDB" id="A0A1B6NPR9"/>
<dbReference type="EMBL" id="AYSL01001809">
    <property type="protein sequence ID" value="KTF05405.1"/>
    <property type="molecule type" value="Genomic_DNA"/>
</dbReference>
<accession>A0A1B6NPR9</accession>
<sequence>MIRPCMSGTGGILPVHADVTLPLLSRRMVALQPEHAQA</sequence>
<reference evidence="1" key="1">
    <citation type="submission" date="2013-11" db="EMBL/GenBank/DDBJ databases">
        <title>Microbial diversity, functional groups and degradation webs in Northern and Southern Mediterranean and Red Sea marine crude oil polluted sites.</title>
        <authorList>
            <person name="Daffonchio D."/>
            <person name="Mapelli F."/>
            <person name="Ferrer M."/>
            <person name="Richter M."/>
            <person name="Cherif A."/>
            <person name="Malkawi H.I."/>
            <person name="Yakimov M.M."/>
            <person name="Abdel-Fattah Y.R."/>
            <person name="Blaghen M."/>
            <person name="Golyshin P.N."/>
            <person name="Kalogerakis N."/>
            <person name="Boon N."/>
            <person name="Magagnini M."/>
            <person name="Fava F."/>
        </authorList>
    </citation>
    <scope>NUCLEOTIDE SEQUENCE</scope>
</reference>
<organism evidence="1">
    <name type="scientific">marine sediment metagenome</name>
    <dbReference type="NCBI Taxonomy" id="412755"/>
    <lineage>
        <taxon>unclassified sequences</taxon>
        <taxon>metagenomes</taxon>
        <taxon>ecological metagenomes</taxon>
    </lineage>
</organism>
<proteinExistence type="predicted"/>
<evidence type="ECO:0000313" key="1">
    <source>
        <dbReference type="EMBL" id="KTF05405.1"/>
    </source>
</evidence>
<protein>
    <submittedName>
        <fullName evidence="1">Secreted protein</fullName>
    </submittedName>
</protein>